<dbReference type="SUPFAM" id="SSF56112">
    <property type="entry name" value="Protein kinase-like (PK-like)"/>
    <property type="match status" value="1"/>
</dbReference>
<keyword evidence="5 9" id="KW-0418">Kinase</keyword>
<proteinExistence type="predicted"/>
<evidence type="ECO:0000313" key="10">
    <source>
        <dbReference type="Proteomes" id="UP000326029"/>
    </source>
</evidence>
<accession>A0ABX6BAF8</accession>
<dbReference type="GeneID" id="95452629"/>
<reference evidence="9 10" key="1">
    <citation type="submission" date="2017-09" db="EMBL/GenBank/DDBJ databases">
        <authorList>
            <person name="Lee N."/>
            <person name="Cho B.-K."/>
        </authorList>
    </citation>
    <scope>NUCLEOTIDE SEQUENCE [LARGE SCALE GENOMIC DNA]</scope>
    <source>
        <strain evidence="9 10">ATCC 19740</strain>
    </source>
</reference>
<dbReference type="InterPro" id="IPR011009">
    <property type="entry name" value="Kinase-like_dom_sf"/>
</dbReference>
<feature type="region of interest" description="Disordered" evidence="7">
    <location>
        <begin position="339"/>
        <end position="367"/>
    </location>
</feature>
<keyword evidence="4" id="KW-0547">Nucleotide-binding</keyword>
<evidence type="ECO:0000256" key="4">
    <source>
        <dbReference type="ARBA" id="ARBA00022741"/>
    </source>
</evidence>
<dbReference type="Proteomes" id="UP000326029">
    <property type="component" value="Chromosome"/>
</dbReference>
<dbReference type="InterPro" id="IPR000719">
    <property type="entry name" value="Prot_kinase_dom"/>
</dbReference>
<protein>
    <recommendedName>
        <fullName evidence="1">non-specific serine/threonine protein kinase</fullName>
        <ecNumber evidence="1">2.7.11.1</ecNumber>
    </recommendedName>
</protein>
<dbReference type="EMBL" id="CP023693">
    <property type="protein sequence ID" value="QEV31170.1"/>
    <property type="molecule type" value="Genomic_DNA"/>
</dbReference>
<evidence type="ECO:0000256" key="6">
    <source>
        <dbReference type="ARBA" id="ARBA00022840"/>
    </source>
</evidence>
<evidence type="ECO:0000256" key="2">
    <source>
        <dbReference type="ARBA" id="ARBA00022527"/>
    </source>
</evidence>
<dbReference type="Gene3D" id="1.10.510.10">
    <property type="entry name" value="Transferase(Phosphotransferase) domain 1"/>
    <property type="match status" value="1"/>
</dbReference>
<feature type="region of interest" description="Disordered" evidence="7">
    <location>
        <begin position="276"/>
        <end position="315"/>
    </location>
</feature>
<dbReference type="Pfam" id="PF00069">
    <property type="entry name" value="Pkinase"/>
    <property type="match status" value="1"/>
</dbReference>
<dbReference type="CDD" id="cd14014">
    <property type="entry name" value="STKc_PknB_like"/>
    <property type="match status" value="1"/>
</dbReference>
<dbReference type="RefSeq" id="WP_079131355.1">
    <property type="nucleotide sequence ID" value="NZ_BMSJ01000003.1"/>
</dbReference>
<dbReference type="PROSITE" id="PS00108">
    <property type="entry name" value="PROTEIN_KINASE_ST"/>
    <property type="match status" value="1"/>
</dbReference>
<keyword evidence="10" id="KW-1185">Reference proteome</keyword>
<evidence type="ECO:0000256" key="3">
    <source>
        <dbReference type="ARBA" id="ARBA00022679"/>
    </source>
</evidence>
<evidence type="ECO:0000256" key="5">
    <source>
        <dbReference type="ARBA" id="ARBA00022777"/>
    </source>
</evidence>
<sequence length="367" mass="38212">MMARPWSVRPDLRLTAHAVAGRYRLDGLLGRGGAADVYEALDLRLRRPVAVKFFRPGGELPTGDHIEDEGRLLARMRHPGLVTLYDSGQEEGRPYLVMQLVRGTTLRRRIAASPLTARETARTGAALASALAHVHATGVVHRDVKPSNVLLDGTGLPYLTDFGISRLLDPAARTETGPLVGTAAYMAPEQVLGRGTGPAADVYSLGLVLLESLKGEREYGGAPLESAIARLHRPPVVPEGLPVDLAGLLEAMTDPDETGRPDADACFRALTAMPGGDGAPLLATGPGATEGARTPYGDAETADTTPPPRPVPHRSGRALAACAALAVLGATLTGSIGAPAAAEEAPPGPSYRTTADPRTPEGPSSGR</sequence>
<dbReference type="SMART" id="SM00220">
    <property type="entry name" value="S_TKc"/>
    <property type="match status" value="1"/>
</dbReference>
<dbReference type="GO" id="GO:0004674">
    <property type="term" value="F:protein serine/threonine kinase activity"/>
    <property type="evidence" value="ECO:0007669"/>
    <property type="project" value="UniProtKB-KW"/>
</dbReference>
<evidence type="ECO:0000256" key="7">
    <source>
        <dbReference type="SAM" id="MobiDB-lite"/>
    </source>
</evidence>
<name>A0ABX6BAF8_9ACTN</name>
<dbReference type="InterPro" id="IPR008271">
    <property type="entry name" value="Ser/Thr_kinase_AS"/>
</dbReference>
<keyword evidence="6" id="KW-0067">ATP-binding</keyword>
<evidence type="ECO:0000256" key="1">
    <source>
        <dbReference type="ARBA" id="ARBA00012513"/>
    </source>
</evidence>
<gene>
    <name evidence="9" type="ORF">CP977_02455</name>
</gene>
<dbReference type="EC" id="2.7.11.1" evidence="1"/>
<dbReference type="PANTHER" id="PTHR43289:SF6">
    <property type="entry name" value="SERINE_THREONINE-PROTEIN KINASE NEKL-3"/>
    <property type="match status" value="1"/>
</dbReference>
<evidence type="ECO:0000259" key="8">
    <source>
        <dbReference type="PROSITE" id="PS50011"/>
    </source>
</evidence>
<dbReference type="PANTHER" id="PTHR43289">
    <property type="entry name" value="MITOGEN-ACTIVATED PROTEIN KINASE KINASE KINASE 20-RELATED"/>
    <property type="match status" value="1"/>
</dbReference>
<evidence type="ECO:0000313" key="9">
    <source>
        <dbReference type="EMBL" id="QEV31170.1"/>
    </source>
</evidence>
<keyword evidence="2 9" id="KW-0723">Serine/threonine-protein kinase</keyword>
<feature type="domain" description="Protein kinase" evidence="8">
    <location>
        <begin position="23"/>
        <end position="282"/>
    </location>
</feature>
<organism evidence="9 10">
    <name type="scientific">Streptomyces cinereoruber</name>
    <dbReference type="NCBI Taxonomy" id="67260"/>
    <lineage>
        <taxon>Bacteria</taxon>
        <taxon>Bacillati</taxon>
        <taxon>Actinomycetota</taxon>
        <taxon>Actinomycetes</taxon>
        <taxon>Kitasatosporales</taxon>
        <taxon>Streptomycetaceae</taxon>
        <taxon>Streptomyces</taxon>
    </lineage>
</organism>
<dbReference type="PROSITE" id="PS50011">
    <property type="entry name" value="PROTEIN_KINASE_DOM"/>
    <property type="match status" value="1"/>
</dbReference>
<keyword evidence="3" id="KW-0808">Transferase</keyword>
<dbReference type="Gene3D" id="3.30.200.20">
    <property type="entry name" value="Phosphorylase Kinase, domain 1"/>
    <property type="match status" value="1"/>
</dbReference>